<gene>
    <name evidence="10" type="ORF">EIP91_001622</name>
</gene>
<name>A0A4R0RM34_9APHY</name>
<feature type="compositionally biased region" description="Low complexity" evidence="8">
    <location>
        <begin position="336"/>
        <end position="354"/>
    </location>
</feature>
<keyword evidence="2" id="KW-0479">Metal-binding</keyword>
<feature type="region of interest" description="Disordered" evidence="8">
    <location>
        <begin position="781"/>
        <end position="808"/>
    </location>
</feature>
<dbReference type="SUPFAM" id="SSF57850">
    <property type="entry name" value="RING/U-box"/>
    <property type="match status" value="1"/>
</dbReference>
<dbReference type="AlphaFoldDB" id="A0A4R0RM34"/>
<proteinExistence type="predicted"/>
<comment type="caution">
    <text evidence="10">The sequence shown here is derived from an EMBL/GenBank/DDBJ whole genome shotgun (WGS) entry which is preliminary data.</text>
</comment>
<evidence type="ECO:0000313" key="11">
    <source>
        <dbReference type="Proteomes" id="UP000292702"/>
    </source>
</evidence>
<dbReference type="SMART" id="SM00355">
    <property type="entry name" value="ZnF_C2H2"/>
    <property type="match status" value="10"/>
</dbReference>
<feature type="region of interest" description="Disordered" evidence="8">
    <location>
        <begin position="336"/>
        <end position="443"/>
    </location>
</feature>
<keyword evidence="3" id="KW-0677">Repeat</keyword>
<keyword evidence="11" id="KW-1185">Reference proteome</keyword>
<evidence type="ECO:0000256" key="4">
    <source>
        <dbReference type="ARBA" id="ARBA00022771"/>
    </source>
</evidence>
<protein>
    <recommendedName>
        <fullName evidence="9">C2H2-type domain-containing protein</fullName>
    </recommendedName>
</protein>
<evidence type="ECO:0000256" key="6">
    <source>
        <dbReference type="ARBA" id="ARBA00023242"/>
    </source>
</evidence>
<keyword evidence="6" id="KW-0539">Nucleus</keyword>
<evidence type="ECO:0000259" key="9">
    <source>
        <dbReference type="PROSITE" id="PS50157"/>
    </source>
</evidence>
<feature type="domain" description="C2H2-type" evidence="9">
    <location>
        <begin position="171"/>
        <end position="199"/>
    </location>
</feature>
<dbReference type="GO" id="GO:0005634">
    <property type="term" value="C:nucleus"/>
    <property type="evidence" value="ECO:0007669"/>
    <property type="project" value="UniProtKB-SubCell"/>
</dbReference>
<feature type="compositionally biased region" description="Polar residues" evidence="8">
    <location>
        <begin position="378"/>
        <end position="398"/>
    </location>
</feature>
<dbReference type="PROSITE" id="PS50157">
    <property type="entry name" value="ZINC_FINGER_C2H2_2"/>
    <property type="match status" value="2"/>
</dbReference>
<dbReference type="PROSITE" id="PS00028">
    <property type="entry name" value="ZINC_FINGER_C2H2_1"/>
    <property type="match status" value="6"/>
</dbReference>
<keyword evidence="5" id="KW-0862">Zinc</keyword>
<evidence type="ECO:0000256" key="1">
    <source>
        <dbReference type="ARBA" id="ARBA00004123"/>
    </source>
</evidence>
<evidence type="ECO:0000256" key="8">
    <source>
        <dbReference type="SAM" id="MobiDB-lite"/>
    </source>
</evidence>
<dbReference type="GO" id="GO:0008270">
    <property type="term" value="F:zinc ion binding"/>
    <property type="evidence" value="ECO:0007669"/>
    <property type="project" value="UniProtKB-KW"/>
</dbReference>
<feature type="compositionally biased region" description="Polar residues" evidence="8">
    <location>
        <begin position="359"/>
        <end position="368"/>
    </location>
</feature>
<evidence type="ECO:0000256" key="7">
    <source>
        <dbReference type="PROSITE-ProRule" id="PRU00042"/>
    </source>
</evidence>
<feature type="non-terminal residue" evidence="10">
    <location>
        <position position="1011"/>
    </location>
</feature>
<dbReference type="InterPro" id="IPR036236">
    <property type="entry name" value="Znf_C2H2_sf"/>
</dbReference>
<evidence type="ECO:0000256" key="2">
    <source>
        <dbReference type="ARBA" id="ARBA00022723"/>
    </source>
</evidence>
<dbReference type="Gene3D" id="3.30.160.60">
    <property type="entry name" value="Classic Zinc Finger"/>
    <property type="match status" value="3"/>
</dbReference>
<keyword evidence="4 7" id="KW-0863">Zinc-finger</keyword>
<feature type="domain" description="C2H2-type" evidence="9">
    <location>
        <begin position="702"/>
        <end position="730"/>
    </location>
</feature>
<accession>A0A4R0RM34</accession>
<dbReference type="SUPFAM" id="SSF57667">
    <property type="entry name" value="beta-beta-alpha zinc fingers"/>
    <property type="match status" value="1"/>
</dbReference>
<dbReference type="EMBL" id="RWJN01000144">
    <property type="protein sequence ID" value="TCD66219.1"/>
    <property type="molecule type" value="Genomic_DNA"/>
</dbReference>
<evidence type="ECO:0000256" key="5">
    <source>
        <dbReference type="ARBA" id="ARBA00022833"/>
    </source>
</evidence>
<sequence length="1011" mass="110270">MPVFQCDECLGRTFSSREAYMAHLKDSMKHKLHKCTAELCQKGYDTAEELNEHFEAMHKTQEVYSCEHCPARFTSKLSWADHDQRIHGPPTKDCRICGISVVETDWEEHWQGSVEHKLCGKCDLTFETKEIFLSHSQPSVPHEILYCSICARYFHTLGSLEEHRQHSSGHLTCSDCGVRFSAIWLLESHIKLRHPDRYQDSPSKNATETLTQVSADTSSVIKAAALFVPTFLGSVPEAVGVGSKTGPVECTVCGWMFRKEMGMYQHMLSKHPQDAAQFFKSALYPSSHTSETQQTNPLVSRTSGIDDTWSSWVDNQSSTSKVVSTESLVATSGTAISESNSIAPSSPSVASFASRDNSDFTSVSSSPRHTSRRASPYLRSTTVSTAVVNRSEESSVLDSKNKPEKYDPTVSTALAASSSAYSNPGSRGLHLEAPSPPHTVPAPAQLSPPALVFTCGHISKKHPEYAADLLAKLLKPAPPASEPEQYMLPWTAPLNPISPSIGMDPEDPGSLLSNSTLPNPINDVQDGDGSFEFHQEGVLQTGDSLLCCGDPEDIDVDLAVNDSRDVSASRLASPLVQTTPLTRTSVFTPDCEGAEMSSSAQDAVTSVVLLVHVARKAQDVKVVLRQCGICACRVEEANWEVHWRNDLKHKLCDECDVQFETEEDFHKHTALPHDAFYCFICKVYFPTLVSLAKHREDASDHFVCELCDLRFSETWLLENHIRRRHEVPAERVESLPVSGEVAEHENESSCQSALSLATQSSTTAVEASCDLPAVEVISTHVQEASSDPANEAVADPSDQPPPSPTLSYVSITSSLSSAVLVSDGEELEAVHDVVLEEADSELMDFNEHQSSHCSSLDEAPTSCMDDTTSTLKGLNDDPVAANSDSETRSGLCIDPSSYQCMKDGRTFIDKADYRAHLNACLKCILLTCAVCGHGSKNRKLLKIHVKAEHTQSPADIPTTCPQPASPTEITDASPSLALHCGVCAKAPSSPLITMCGHVFCRSSRGGRIVKY</sequence>
<dbReference type="InterPro" id="IPR050888">
    <property type="entry name" value="ZnF_C2H2-type_TF"/>
</dbReference>
<feature type="compositionally biased region" description="Low complexity" evidence="8">
    <location>
        <begin position="411"/>
        <end position="422"/>
    </location>
</feature>
<reference evidence="10 11" key="1">
    <citation type="submission" date="2018-11" db="EMBL/GenBank/DDBJ databases">
        <title>Genome assembly of Steccherinum ochraceum LE-BIN_3174, the white-rot fungus of the Steccherinaceae family (The Residual Polyporoid clade, Polyporales, Basidiomycota).</title>
        <authorList>
            <person name="Fedorova T.V."/>
            <person name="Glazunova O.A."/>
            <person name="Landesman E.O."/>
            <person name="Moiseenko K.V."/>
            <person name="Psurtseva N.V."/>
            <person name="Savinova O.S."/>
            <person name="Shakhova N.V."/>
            <person name="Tyazhelova T.V."/>
            <person name="Vasina D.V."/>
        </authorList>
    </citation>
    <scope>NUCLEOTIDE SEQUENCE [LARGE SCALE GENOMIC DNA]</scope>
    <source>
        <strain evidence="10 11">LE-BIN_3174</strain>
    </source>
</reference>
<dbReference type="Proteomes" id="UP000292702">
    <property type="component" value="Unassembled WGS sequence"/>
</dbReference>
<dbReference type="InterPro" id="IPR013087">
    <property type="entry name" value="Znf_C2H2_type"/>
</dbReference>
<organism evidence="10 11">
    <name type="scientific">Steccherinum ochraceum</name>
    <dbReference type="NCBI Taxonomy" id="92696"/>
    <lineage>
        <taxon>Eukaryota</taxon>
        <taxon>Fungi</taxon>
        <taxon>Dikarya</taxon>
        <taxon>Basidiomycota</taxon>
        <taxon>Agaricomycotina</taxon>
        <taxon>Agaricomycetes</taxon>
        <taxon>Polyporales</taxon>
        <taxon>Steccherinaceae</taxon>
        <taxon>Steccherinum</taxon>
    </lineage>
</organism>
<evidence type="ECO:0000256" key="3">
    <source>
        <dbReference type="ARBA" id="ARBA00022737"/>
    </source>
</evidence>
<dbReference type="OrthoDB" id="6105938at2759"/>
<dbReference type="STRING" id="92696.A0A4R0RM34"/>
<comment type="subcellular location">
    <subcellularLocation>
        <location evidence="1">Nucleus</location>
    </subcellularLocation>
</comment>
<dbReference type="PANTHER" id="PTHR24406">
    <property type="entry name" value="TRANSCRIPTIONAL REPRESSOR CTCFL-RELATED"/>
    <property type="match status" value="1"/>
</dbReference>
<evidence type="ECO:0000313" key="10">
    <source>
        <dbReference type="EMBL" id="TCD66219.1"/>
    </source>
</evidence>